<dbReference type="Proteomes" id="UP000176846">
    <property type="component" value="Unassembled WGS sequence"/>
</dbReference>
<keyword evidence="1" id="KW-0812">Transmembrane</keyword>
<gene>
    <name evidence="2" type="ORF">A2936_00145</name>
</gene>
<evidence type="ECO:0000313" key="3">
    <source>
        <dbReference type="Proteomes" id="UP000176846"/>
    </source>
</evidence>
<name>A0A1F7USX7_9BACT</name>
<dbReference type="EMBL" id="MGEK01000030">
    <property type="protein sequence ID" value="OGL81391.1"/>
    <property type="molecule type" value="Genomic_DNA"/>
</dbReference>
<protein>
    <submittedName>
        <fullName evidence="2">Uncharacterized protein</fullName>
    </submittedName>
</protein>
<feature type="transmembrane region" description="Helical" evidence="1">
    <location>
        <begin position="20"/>
        <end position="40"/>
    </location>
</feature>
<organism evidence="2 3">
    <name type="scientific">Candidatus Uhrbacteria bacterium RIFCSPLOWO2_01_FULL_47_25</name>
    <dbReference type="NCBI Taxonomy" id="1802402"/>
    <lineage>
        <taxon>Bacteria</taxon>
        <taxon>Candidatus Uhriibacteriota</taxon>
    </lineage>
</organism>
<keyword evidence="1" id="KW-1133">Transmembrane helix</keyword>
<proteinExistence type="predicted"/>
<comment type="caution">
    <text evidence="2">The sequence shown here is derived from an EMBL/GenBank/DDBJ whole genome shotgun (WGS) entry which is preliminary data.</text>
</comment>
<evidence type="ECO:0000256" key="1">
    <source>
        <dbReference type="SAM" id="Phobius"/>
    </source>
</evidence>
<keyword evidence="1" id="KW-0472">Membrane</keyword>
<accession>A0A1F7USX7</accession>
<dbReference type="AlphaFoldDB" id="A0A1F7USX7"/>
<sequence>MWLRVFGVDNNKYNPETKAFIAIAAGALTVILIAVVYLVLPGWRRVLSPLEPLTKEAREMKQQAVAETITGGDLAACDAYANLVIDGANYRIVCRNNIALNLAMQNLDPAYCQQLDGVLMNRLDCTEKVFNAVASNASEISACNSLQQNDLVDRCKNLFLIKEARRRGDPLVCSVITNEPNRTVCRDEAFLVEFGLNLKDFNCSLFSPDFEYDCNTVRHMLASVPLREASTCEDLKTISMRQVCFNAMYLTTVQ</sequence>
<reference evidence="2 3" key="1">
    <citation type="journal article" date="2016" name="Nat. Commun.">
        <title>Thousands of microbial genomes shed light on interconnected biogeochemical processes in an aquifer system.</title>
        <authorList>
            <person name="Anantharaman K."/>
            <person name="Brown C.T."/>
            <person name="Hug L.A."/>
            <person name="Sharon I."/>
            <person name="Castelle C.J."/>
            <person name="Probst A.J."/>
            <person name="Thomas B.C."/>
            <person name="Singh A."/>
            <person name="Wilkins M.J."/>
            <person name="Karaoz U."/>
            <person name="Brodie E.L."/>
            <person name="Williams K.H."/>
            <person name="Hubbard S.S."/>
            <person name="Banfield J.F."/>
        </authorList>
    </citation>
    <scope>NUCLEOTIDE SEQUENCE [LARGE SCALE GENOMIC DNA]</scope>
</reference>
<evidence type="ECO:0000313" key="2">
    <source>
        <dbReference type="EMBL" id="OGL81391.1"/>
    </source>
</evidence>